<evidence type="ECO:0000313" key="5">
    <source>
        <dbReference type="EMBL" id="KAF9604179.1"/>
    </source>
</evidence>
<dbReference type="OrthoDB" id="439808at2759"/>
<evidence type="ECO:0000259" key="4">
    <source>
        <dbReference type="PROSITE" id="PS50102"/>
    </source>
</evidence>
<dbReference type="GO" id="GO:0006397">
    <property type="term" value="P:mRNA processing"/>
    <property type="evidence" value="ECO:0007669"/>
    <property type="project" value="UniProtKB-KW"/>
</dbReference>
<feature type="domain" description="RRM" evidence="4">
    <location>
        <begin position="200"/>
        <end position="278"/>
    </location>
</feature>
<feature type="region of interest" description="Disordered" evidence="3">
    <location>
        <begin position="298"/>
        <end position="330"/>
    </location>
</feature>
<keyword evidence="2" id="KW-0694">RNA-binding</keyword>
<proteinExistence type="inferred from homology"/>
<dbReference type="InterPro" id="IPR000504">
    <property type="entry name" value="RRM_dom"/>
</dbReference>
<reference evidence="5 6" key="1">
    <citation type="submission" date="2020-10" db="EMBL/GenBank/DDBJ databases">
        <title>The Coptis chinensis genome and diversification of protoberbering-type alkaloids.</title>
        <authorList>
            <person name="Wang B."/>
            <person name="Shu S."/>
            <person name="Song C."/>
            <person name="Liu Y."/>
        </authorList>
    </citation>
    <scope>NUCLEOTIDE SEQUENCE [LARGE SCALE GENOMIC DNA]</scope>
    <source>
        <strain evidence="5">HL-2020</strain>
        <tissue evidence="5">Leaf</tissue>
    </source>
</reference>
<feature type="compositionally biased region" description="Basic and acidic residues" evidence="3">
    <location>
        <begin position="499"/>
        <end position="629"/>
    </location>
</feature>
<feature type="compositionally biased region" description="Polar residues" evidence="3">
    <location>
        <begin position="50"/>
        <end position="59"/>
    </location>
</feature>
<accession>A0A835LUV5</accession>
<feature type="region of interest" description="Disordered" evidence="3">
    <location>
        <begin position="46"/>
        <end position="76"/>
    </location>
</feature>
<evidence type="ECO:0000256" key="2">
    <source>
        <dbReference type="PROSITE-ProRule" id="PRU00176"/>
    </source>
</evidence>
<dbReference type="EMBL" id="JADFTS010000005">
    <property type="protein sequence ID" value="KAF9604179.1"/>
    <property type="molecule type" value="Genomic_DNA"/>
</dbReference>
<dbReference type="GO" id="GO:0003723">
    <property type="term" value="F:RNA binding"/>
    <property type="evidence" value="ECO:0007669"/>
    <property type="project" value="UniProtKB-UniRule"/>
</dbReference>
<dbReference type="Pfam" id="PF00076">
    <property type="entry name" value="RRM_1"/>
    <property type="match status" value="1"/>
</dbReference>
<dbReference type="PROSITE" id="PS50102">
    <property type="entry name" value="RRM"/>
    <property type="match status" value="1"/>
</dbReference>
<feature type="compositionally biased region" description="Basic and acidic residues" evidence="3">
    <location>
        <begin position="650"/>
        <end position="672"/>
    </location>
</feature>
<dbReference type="GO" id="GO:0005634">
    <property type="term" value="C:nucleus"/>
    <property type="evidence" value="ECO:0007669"/>
    <property type="project" value="UniProtKB-SubCell"/>
</dbReference>
<dbReference type="SUPFAM" id="SSF54928">
    <property type="entry name" value="RNA-binding domain, RBD"/>
    <property type="match status" value="1"/>
</dbReference>
<protein>
    <recommendedName>
        <fullName evidence="4">RRM domain-containing protein</fullName>
    </recommendedName>
</protein>
<dbReference type="InterPro" id="IPR034772">
    <property type="entry name" value="CPSF6/7"/>
</dbReference>
<keyword evidence="6" id="KW-1185">Reference proteome</keyword>
<evidence type="ECO:0000256" key="1">
    <source>
        <dbReference type="ARBA" id="ARBA00006265"/>
    </source>
</evidence>
<evidence type="ECO:0000256" key="3">
    <source>
        <dbReference type="SAM" id="MobiDB-lite"/>
    </source>
</evidence>
<name>A0A835LUV5_9MAGN</name>
<dbReference type="InterPro" id="IPR012677">
    <property type="entry name" value="Nucleotide-bd_a/b_plait_sf"/>
</dbReference>
<dbReference type="CDD" id="cd12372">
    <property type="entry name" value="RRM_CFIm68_CFIm59"/>
    <property type="match status" value="1"/>
</dbReference>
<dbReference type="AlphaFoldDB" id="A0A835LUV5"/>
<gene>
    <name evidence="5" type="ORF">IFM89_003925</name>
</gene>
<comment type="caution">
    <text evidence="5">The sequence shown here is derived from an EMBL/GenBank/DDBJ whole genome shotgun (WGS) entry which is preliminary data.</text>
</comment>
<dbReference type="PANTHER" id="PTHR23204">
    <property type="entry name" value="CLEAVAGE AND POLYADENYLATION SPECIFIC FACTOR"/>
    <property type="match status" value="1"/>
</dbReference>
<dbReference type="Proteomes" id="UP000631114">
    <property type="component" value="Unassembled WGS sequence"/>
</dbReference>
<sequence length="672" mass="72985">MEEGDGGEQFHRNEAISAVADDGGFVMVDEEEEDYEDLYNDVNIGETFHNHNTNNQTMTRNEDADEEEEEKKVETDHPTVSMNVDVVGEQEIQEKGGVGVGFSGNESVSKGAAGGGDLRIELGQSSGRLVEKEAEMVDNRSQGVMRQQMNGGAVGNNEGFARQGGGYGPGNVGVGVGVGGAGGGYGAGNNGGVGGGGGSTMLFVGDLLWWTTDADIEGEVCRYGNVREVKFFEEKASGKSKGYCQVEFYDPAAATACKDGMNGHLFNGKPCVVAYASSPYSIRRMGEAQVNKNQAMAQSNLPPGRMGGNDGGGRGGGNNMQTGGGFRGGDAGGRGYGRGNWGRGRGQVGPMRNRMGGNGFGQGGRGIMGNGGGNGFGQGMQPNPQMMHPQSMMGQGFDPAYGSQMGQMGGYGGFPTGPTPYPGMMQSFPPVGGVGLSGVAPHVNPSFFGRGMPANGMGMMPATGMDRQGMNMWSDPSAAGWAGEDPAGRAAESSYEDAASDHQYGDGGPDRGGRRNALKDKDRVSERDWSGSSDRKYRDERDPDADRDIPRDEDGYNNEYVERRPRDDRELSRDRERTREKDSHRERERDRDRDRERYREDRDRHVDHRYKDRGPEYDDMGHNKYKDREPEYDEDWDRGRSSRAYSKSRVSYEEDYRARGRDVSKRRRLPSE</sequence>
<dbReference type="SMART" id="SM00360">
    <property type="entry name" value="RRM"/>
    <property type="match status" value="1"/>
</dbReference>
<feature type="compositionally biased region" description="Gly residues" evidence="3">
    <location>
        <begin position="305"/>
        <end position="330"/>
    </location>
</feature>
<feature type="region of interest" description="Disordered" evidence="3">
    <location>
        <begin position="466"/>
        <end position="672"/>
    </location>
</feature>
<dbReference type="InterPro" id="IPR035979">
    <property type="entry name" value="RBD_domain_sf"/>
</dbReference>
<dbReference type="Gene3D" id="3.30.70.330">
    <property type="match status" value="1"/>
</dbReference>
<evidence type="ECO:0000313" key="6">
    <source>
        <dbReference type="Proteomes" id="UP000631114"/>
    </source>
</evidence>
<organism evidence="5 6">
    <name type="scientific">Coptis chinensis</name>
    <dbReference type="NCBI Taxonomy" id="261450"/>
    <lineage>
        <taxon>Eukaryota</taxon>
        <taxon>Viridiplantae</taxon>
        <taxon>Streptophyta</taxon>
        <taxon>Embryophyta</taxon>
        <taxon>Tracheophyta</taxon>
        <taxon>Spermatophyta</taxon>
        <taxon>Magnoliopsida</taxon>
        <taxon>Ranunculales</taxon>
        <taxon>Ranunculaceae</taxon>
        <taxon>Coptidoideae</taxon>
        <taxon>Coptis</taxon>
    </lineage>
</organism>
<comment type="similarity">
    <text evidence="1">Belongs to the RRM CPSF6/7 family.</text>
</comment>